<evidence type="ECO:0000313" key="3">
    <source>
        <dbReference type="Proteomes" id="UP000027393"/>
    </source>
</evidence>
<feature type="domain" description="Phage neck terminator protein gp12-like" evidence="1">
    <location>
        <begin position="6"/>
        <end position="155"/>
    </location>
</feature>
<dbReference type="InterPro" id="IPR057087">
    <property type="entry name" value="Gp12-like"/>
</dbReference>
<gene>
    <name evidence="2" type="ORF">BPABA14_00590</name>
</gene>
<dbReference type="OrthoDB" id="10524at10239"/>
<proteinExistence type="predicted"/>
<reference evidence="2 3" key="1">
    <citation type="submission" date="2014-05" db="EMBL/GenBank/DDBJ databases">
        <title>Complete Genome Sequence of the Acinetobacter phage YMC/13/01/C62.</title>
        <authorList>
            <person name="Jeon J."/>
            <person name="Yong D."/>
            <person name="Lee K."/>
        </authorList>
    </citation>
    <scope>NUCLEOTIDE SEQUENCE [LARGE SCALE GENOMIC DNA]</scope>
</reference>
<accession>A0A068CCN3</accession>
<dbReference type="RefSeq" id="YP_009055480.1">
    <property type="nucleotide sequence ID" value="NC_024785.1"/>
</dbReference>
<evidence type="ECO:0000313" key="2">
    <source>
        <dbReference type="EMBL" id="AID17973.1"/>
    </source>
</evidence>
<organism evidence="2 3">
    <name type="scientific">Acinetobacter phage YMC-13-01-C62</name>
    <dbReference type="NCBI Taxonomy" id="1505225"/>
    <lineage>
        <taxon>Viruses</taxon>
        <taxon>Duplodnaviria</taxon>
        <taxon>Heunggongvirae</taxon>
        <taxon>Uroviricota</taxon>
        <taxon>Caudoviricetes</taxon>
        <taxon>Obolenskvirus</taxon>
        <taxon>Obolenskvirus AbC62</taxon>
    </lineage>
</organism>
<dbReference type="GeneID" id="20283748"/>
<sequence>MSILTDLYTDMRQYLLKTFNLPANDTTVIRGYNNLNPIPKNAIIMTFMHGRHLDQKSVNYDGDKQFIFNSMHGTMQLDFYGDNSMDRAQEILTLWNSPYTTDTLVNCVPLGNPRIRDLSFVNEAGMYELRFMIEADLQYNTKYEKTVNILEDVSQIDLESINAV</sequence>
<protein>
    <recommendedName>
        <fullName evidence="1">Phage neck terminator protein gp12-like domain-containing protein</fullName>
    </recommendedName>
</protein>
<name>A0A068CCN3_9CAUD</name>
<dbReference type="EMBL" id="KJ817802">
    <property type="protein sequence ID" value="AID17973.1"/>
    <property type="molecule type" value="Genomic_DNA"/>
</dbReference>
<keyword evidence="3" id="KW-1185">Reference proteome</keyword>
<evidence type="ECO:0000259" key="1">
    <source>
        <dbReference type="Pfam" id="PF23961"/>
    </source>
</evidence>
<dbReference type="Proteomes" id="UP000027393">
    <property type="component" value="Segment"/>
</dbReference>
<dbReference type="NCBIfam" id="NF047498">
    <property type="entry name" value="LIC_12616_fam"/>
    <property type="match status" value="1"/>
</dbReference>
<dbReference type="KEGG" id="vg:20283748"/>
<dbReference type="Pfam" id="PF23961">
    <property type="entry name" value="Phage_tail_terminator_9"/>
    <property type="match status" value="1"/>
</dbReference>